<sequence length="1486" mass="155901">MPQAAPFIAGMVGASAPALGTAAFGAWAAGAGFSSWLTTSTVGRLLAGVAISALQTALTPKPRAPGIKSSTTAGGGTNPLSFILGKYATGGTMVCPAMSHSRPGKNRNYYLTYVIELGDIPGHTLEGLILDGNEVEIGTPAEAHSDYGLPVKGDYDGYAWIKYYDGSQTTADPMLLDKYSDYPDRPWSADMVGTDICYAILTFRYNRELFNNLPQVRFVIGGIPLYDPRKDSTVGGTGSHRWADRSTWEPSENLAVQIYNIKRGIELPGLGTWGGEASADDLPLDNWFAGMNACGVDIALSGGGTEPQFRASFEVAVDEEPADVIEELLKGAGGKIAEVGGVWKIRIGGPGLPVFFFTDDNIVITKSQDLDPFPGLNQTYNAVLASHPDPDSNWEAHDAPGRFCDEYEAQDQGKRLPATLSLPAVPYANQVQRIMRAYLEDQRRFRRHVLTLTMAAAVLEPLDVVAWTSAANGYGAKSFEIGRNEDHLRSGMQRLALREVDPSDYDWSSSYELPTTPTAVGWSLPAAQPVEGFGVTATSIDDATSTARRPALSLVWDPDLGDTARGIAWEIRLTATAEVVLRGSTQDVAAGGTVVADGVLPATGYEVRAELVQDSPTAWTTWVPVITPDVRLGAADIATAITGAIDAAQADADAAAARAEEVLVDASGQVDVLRGETTDALNELITDITTAEGRLDGLDAGMASRIDDIARIDRDLELRLPREVQTAAAVEQINEMMLSAQLDMAGLSSRMADAGIVVDPDTGRVSIEAVARIDDEMGLVRADFDAALASIELRATYTDMALAIAQAQLDPADMPILIDFNGRLSVAEANIDALNGAITLKADTLVVDGLSATLTQAVADIDSLEAEIALRVTQTDFNELATDVSNVELSLSAFDGARFGVALSDIHQARQDLEDQAIASLRQLLDMHGAAETQRADLAYLRQDMVALVDEDRESLAQVSTALGVAYDDAVALIEAETTARATETTALAEDITAMEASVGDVEAGLTEVNRIEADSASAAARALHQVQIDLGVVSGDLAGQVEAIDTLDGRVEDTEGGLVAAANSRRQLTAGISQAGEDAALAALRALLFDHGGREALQAALAVARSDFYARVTDGEEATAGSIEELTVGLGDAVSQIVTERIARVTALQAEALAREALAVSLGDAEAAITSEQVARADADSALSGRVDTVEASAGANAAAITSEQVARASADSALSGRVDTVEATAGANAAAITSEQTARANADSALSGRVDTVEATVGSISATVTQQATAITTLEGYAAATLTWRVGAGGASAGIELVAADDPVDGPTELIRLNSQHIKLDGDVEVTGSFLSDTLLATTAWITNANITHAAVGTLQVAGQSITLDFDAEMTVTTSDTGYTGPADPWTDYMQITVDLTEDAQSVIVSGDVVITTTTDAPWSLRIIRSDTLGVLHSVGSEVAQPVVHLSGKDAPVGKGLKTFILQYRLGSGLGLENAKMTAEVKYR</sequence>
<proteinExistence type="predicted"/>
<keyword evidence="2" id="KW-1185">Reference proteome</keyword>
<dbReference type="PANTHER" id="PTHR36251:SF2">
    <property type="entry name" value="GIFSY-2 PROPHAGE HOST SPECIFICITY PROTEIN J, PHAGE LAMBDA"/>
    <property type="match status" value="1"/>
</dbReference>
<dbReference type="RefSeq" id="WP_058264003.1">
    <property type="nucleotide sequence ID" value="NZ_CP051181.1"/>
</dbReference>
<protein>
    <submittedName>
        <fullName evidence="1">Uncharacterized protein</fullName>
    </submittedName>
</protein>
<reference evidence="1 2" key="1">
    <citation type="submission" date="2015-09" db="EMBL/GenBank/DDBJ databases">
        <authorList>
            <consortium name="Swine Surveillance"/>
        </authorList>
    </citation>
    <scope>NUCLEOTIDE SEQUENCE [LARGE SCALE GENOMIC DNA]</scope>
    <source>
        <strain evidence="1 2">CECT 4357</strain>
    </source>
</reference>
<name>A0A0N7LW31_THAGE</name>
<gene>
    <name evidence="1" type="ORF">TG4357_03309</name>
</gene>
<dbReference type="InterPro" id="IPR053171">
    <property type="entry name" value="Viral_Tip_Attach_Protein"/>
</dbReference>
<dbReference type="EMBL" id="CYSA01000027">
    <property type="protein sequence ID" value="CUH67962.1"/>
    <property type="molecule type" value="Genomic_DNA"/>
</dbReference>
<evidence type="ECO:0000313" key="1">
    <source>
        <dbReference type="EMBL" id="CUH67962.1"/>
    </source>
</evidence>
<dbReference type="Proteomes" id="UP000051587">
    <property type="component" value="Unassembled WGS sequence"/>
</dbReference>
<dbReference type="STRING" id="53501.SAMN04488043_104180"/>
<organism evidence="1 2">
    <name type="scientific">Thalassovita gelatinovora</name>
    <name type="common">Thalassobius gelatinovorus</name>
    <dbReference type="NCBI Taxonomy" id="53501"/>
    <lineage>
        <taxon>Bacteria</taxon>
        <taxon>Pseudomonadati</taxon>
        <taxon>Pseudomonadota</taxon>
        <taxon>Alphaproteobacteria</taxon>
        <taxon>Rhodobacterales</taxon>
        <taxon>Roseobacteraceae</taxon>
        <taxon>Thalassovita</taxon>
    </lineage>
</organism>
<evidence type="ECO:0000313" key="2">
    <source>
        <dbReference type="Proteomes" id="UP000051587"/>
    </source>
</evidence>
<accession>A0A0N7LW31</accession>
<dbReference type="OrthoDB" id="7822067at2"/>
<dbReference type="PANTHER" id="PTHR36251">
    <property type="entry name" value="FELS-1 PROPHAGE HOST SPECIFICITY PROTEIN-RELATED"/>
    <property type="match status" value="1"/>
</dbReference>